<evidence type="ECO:0000313" key="2">
    <source>
        <dbReference type="EMBL" id="OLF47263.1"/>
    </source>
</evidence>
<gene>
    <name evidence="2" type="ORF">BU202_08015</name>
</gene>
<keyword evidence="1" id="KW-0472">Membrane</keyword>
<dbReference type="AlphaFoldDB" id="A0A1Q8E639"/>
<evidence type="ECO:0000313" key="3">
    <source>
        <dbReference type="Proteomes" id="UP000186890"/>
    </source>
</evidence>
<dbReference type="Pfam" id="PF11773">
    <property type="entry name" value="ComGE"/>
    <property type="match status" value="1"/>
</dbReference>
<keyword evidence="3" id="KW-1185">Reference proteome</keyword>
<protein>
    <recommendedName>
        <fullName evidence="4">Type II secretory pathway, pseudopilin PulG</fullName>
    </recommendedName>
</protein>
<name>A0A1Q8E639_9STRE</name>
<sequence>MGAIKKQKNKAYILLESLVALAVFAMITSLLLTGVLHSRRWQEKQWQKQEVLLLAKMAIQSRQERLALNGSIITVQRNSRYIRVYYQGEEVLNIEKE</sequence>
<keyword evidence="1" id="KW-1133">Transmembrane helix</keyword>
<dbReference type="InterPro" id="IPR021749">
    <property type="entry name" value="ComGE"/>
</dbReference>
<reference evidence="3" key="1">
    <citation type="submission" date="2016-12" db="EMBL/GenBank/DDBJ databases">
        <authorList>
            <person name="Gulvik C.A."/>
        </authorList>
    </citation>
    <scope>NUCLEOTIDE SEQUENCE [LARGE SCALE GENOMIC DNA]</scope>
    <source>
        <strain evidence="3">NED12-00049-6B</strain>
    </source>
</reference>
<evidence type="ECO:0000256" key="1">
    <source>
        <dbReference type="SAM" id="Phobius"/>
    </source>
</evidence>
<evidence type="ECO:0008006" key="4">
    <source>
        <dbReference type="Google" id="ProtNLM"/>
    </source>
</evidence>
<dbReference type="OrthoDB" id="2223452at2"/>
<dbReference type="InterPro" id="IPR053468">
    <property type="entry name" value="ComGE-like"/>
</dbReference>
<dbReference type="EMBL" id="MSJM01000007">
    <property type="protein sequence ID" value="OLF47263.1"/>
    <property type="molecule type" value="Genomic_DNA"/>
</dbReference>
<accession>A0A1Q8E639</accession>
<comment type="caution">
    <text evidence="2">The sequence shown here is derived from an EMBL/GenBank/DDBJ whole genome shotgun (WGS) entry which is preliminary data.</text>
</comment>
<dbReference type="Proteomes" id="UP000186890">
    <property type="component" value="Unassembled WGS sequence"/>
</dbReference>
<proteinExistence type="predicted"/>
<keyword evidence="1" id="KW-0812">Transmembrane</keyword>
<dbReference type="NCBIfam" id="NF041013">
    <property type="entry name" value="T4P_ComGE"/>
    <property type="match status" value="1"/>
</dbReference>
<organism evidence="2 3">
    <name type="scientific">Streptococcus cuniculi</name>
    <dbReference type="NCBI Taxonomy" id="1432788"/>
    <lineage>
        <taxon>Bacteria</taxon>
        <taxon>Bacillati</taxon>
        <taxon>Bacillota</taxon>
        <taxon>Bacilli</taxon>
        <taxon>Lactobacillales</taxon>
        <taxon>Streptococcaceae</taxon>
        <taxon>Streptococcus</taxon>
    </lineage>
</organism>
<feature type="transmembrane region" description="Helical" evidence="1">
    <location>
        <begin position="12"/>
        <end position="36"/>
    </location>
</feature>
<dbReference type="RefSeq" id="WP_075105264.1">
    <property type="nucleotide sequence ID" value="NZ_MSJM01000007.1"/>
</dbReference>